<dbReference type="Proteomes" id="UP001500037">
    <property type="component" value="Unassembled WGS sequence"/>
</dbReference>
<evidence type="ECO:0000313" key="2">
    <source>
        <dbReference type="Proteomes" id="UP001500037"/>
    </source>
</evidence>
<comment type="caution">
    <text evidence="1">The sequence shown here is derived from an EMBL/GenBank/DDBJ whole genome shotgun (WGS) entry which is preliminary data.</text>
</comment>
<proteinExistence type="predicted"/>
<protein>
    <recommendedName>
        <fullName evidence="3">Antitoxin</fullName>
    </recommendedName>
</protein>
<evidence type="ECO:0000313" key="1">
    <source>
        <dbReference type="EMBL" id="GAA1239920.1"/>
    </source>
</evidence>
<organism evidence="1 2">
    <name type="scientific">Kitasatospora nipponensis</name>
    <dbReference type="NCBI Taxonomy" id="258049"/>
    <lineage>
        <taxon>Bacteria</taxon>
        <taxon>Bacillati</taxon>
        <taxon>Actinomycetota</taxon>
        <taxon>Actinomycetes</taxon>
        <taxon>Kitasatosporales</taxon>
        <taxon>Streptomycetaceae</taxon>
        <taxon>Kitasatospora</taxon>
    </lineage>
</organism>
<reference evidence="2" key="1">
    <citation type="journal article" date="2019" name="Int. J. Syst. Evol. Microbiol.">
        <title>The Global Catalogue of Microorganisms (GCM) 10K type strain sequencing project: providing services to taxonomists for standard genome sequencing and annotation.</title>
        <authorList>
            <consortium name="The Broad Institute Genomics Platform"/>
            <consortium name="The Broad Institute Genome Sequencing Center for Infectious Disease"/>
            <person name="Wu L."/>
            <person name="Ma J."/>
        </authorList>
    </citation>
    <scope>NUCLEOTIDE SEQUENCE [LARGE SCALE GENOMIC DNA]</scope>
    <source>
        <strain evidence="2">JCM 13004</strain>
    </source>
</reference>
<name>A0ABP4GW64_9ACTN</name>
<keyword evidence="2" id="KW-1185">Reference proteome</keyword>
<sequence length="81" mass="8593">MTIQLELPEQLEEYVAEQAARAGLSPQDYVIRLLSADQSAAAGTREARIDRAGALASAAYRAWNAAGRPEAGALTTDEVFG</sequence>
<dbReference type="RefSeq" id="WP_344442414.1">
    <property type="nucleotide sequence ID" value="NZ_BAAALF010000051.1"/>
</dbReference>
<dbReference type="EMBL" id="BAAALF010000051">
    <property type="protein sequence ID" value="GAA1239920.1"/>
    <property type="molecule type" value="Genomic_DNA"/>
</dbReference>
<accession>A0ABP4GW64</accession>
<evidence type="ECO:0008006" key="3">
    <source>
        <dbReference type="Google" id="ProtNLM"/>
    </source>
</evidence>
<gene>
    <name evidence="1" type="ORF">GCM10009665_33470</name>
</gene>